<keyword evidence="1" id="KW-1133">Transmembrane helix</keyword>
<feature type="transmembrane region" description="Helical" evidence="1">
    <location>
        <begin position="416"/>
        <end position="435"/>
    </location>
</feature>
<feature type="transmembrane region" description="Helical" evidence="1">
    <location>
        <begin position="840"/>
        <end position="861"/>
    </location>
</feature>
<feature type="transmembrane region" description="Helical" evidence="1">
    <location>
        <begin position="535"/>
        <end position="553"/>
    </location>
</feature>
<comment type="caution">
    <text evidence="2">The sequence shown here is derived from an EMBL/GenBank/DDBJ whole genome shotgun (WGS) entry which is preliminary data.</text>
</comment>
<feature type="transmembrane region" description="Helical" evidence="1">
    <location>
        <begin position="368"/>
        <end position="396"/>
    </location>
</feature>
<proteinExistence type="predicted"/>
<keyword evidence="1" id="KW-0472">Membrane</keyword>
<keyword evidence="3" id="KW-1185">Reference proteome</keyword>
<keyword evidence="1" id="KW-0812">Transmembrane</keyword>
<evidence type="ECO:0000256" key="1">
    <source>
        <dbReference type="SAM" id="Phobius"/>
    </source>
</evidence>
<feature type="transmembrane region" description="Helical" evidence="1">
    <location>
        <begin position="328"/>
        <end position="347"/>
    </location>
</feature>
<dbReference type="EMBL" id="JBHSRJ010000009">
    <property type="protein sequence ID" value="MFC6045866.1"/>
    <property type="molecule type" value="Genomic_DNA"/>
</dbReference>
<name>A0ABW1LQX7_9ACTN</name>
<gene>
    <name evidence="2" type="ORF">ACFPYL_22480</name>
</gene>
<evidence type="ECO:0008006" key="4">
    <source>
        <dbReference type="Google" id="ProtNLM"/>
    </source>
</evidence>
<reference evidence="3" key="1">
    <citation type="journal article" date="2019" name="Int. J. Syst. Evol. Microbiol.">
        <title>The Global Catalogue of Microorganisms (GCM) 10K type strain sequencing project: providing services to taxonomists for standard genome sequencing and annotation.</title>
        <authorList>
            <consortium name="The Broad Institute Genomics Platform"/>
            <consortium name="The Broad Institute Genome Sequencing Center for Infectious Disease"/>
            <person name="Wu L."/>
            <person name="Ma J."/>
        </authorList>
    </citation>
    <scope>NUCLEOTIDE SEQUENCE [LARGE SCALE GENOMIC DNA]</scope>
    <source>
        <strain evidence="3">CCUG 54522</strain>
    </source>
</reference>
<sequence length="919" mass="95435">MTEPTVRPRWAALWRSAPLRLFRTPGWLALVLVAVTLLVASFVAPPLFAATARSTALGEGLGAAAGAPYGRDSGDLRVTWDAVLPPDAEALVVRRLQALTGYGAPAITATGIGQSRTRKGVVAAAGRTEPSVLWTHDGAIEALGGDEDDPGIWLAADVARRLGLEVGDRVQIGLQQTFLPDAPQLSPTVLAGTYETAPGSSLPTALRGMPDAERWYLPVDPDDPSHGSPLAIGNRRTIDRLLLRTGEAPFYVADLRLHDGITPDDATTTVRQVQQLADDAFASTPLASALSQGLPLGGAELAVATGLPDIVFEADATADSARDQVRPYAVAGQVLAAALLVAGWVLLGRSRRREQLLASGLGLRPAEVAALAALEVLIACVVAAPLGIALACLGVLTAGPPTDAGLAVASDDVVRAVLAAGAALLLVAATTALAAMGTDRMDRLSRLGRGRRAVPWTAALLAATVVVAAAVLTIEVGDRSGSALTMVFPVLVAASVAVLISRGVAWLRGRRLGRTKAGSARWLATRRTGQVMREVTALTAVVGIALGLFAYALTVHRGIEEGVADKTAALAGASTSIEVAEDFRGKKMRGLVTPPADGTSIVWRRSVAILPDFGDEPLMSIEPTSFEGVADWGRSGELDAGRDLLPRLERTVKGGNPRVLPVILAGTTDSEVGDQGTLDFNSEFQISFEVVGVVSAFPGSETETGNSTVVASSRRLFRLVLKTVNPKLEGASSKDAGAFESWVWSDGSSAQLRRDLRAAGVANDGDVVTSAEEAISNGLIASTWAAGYVLALGVVMLVLALAGALVLALRLADRDTVSDVLLSRMGWSSRELARSRSWEVAYAVATAVLAALVAGAVLVLGPTIIDAAATIPPLTRPRPGVADLVVLLVVLVVTVLLAWLLGTRRASRRNPAEVLRGGG</sequence>
<feature type="transmembrane region" description="Helical" evidence="1">
    <location>
        <begin position="785"/>
        <end position="809"/>
    </location>
</feature>
<feature type="transmembrane region" description="Helical" evidence="1">
    <location>
        <begin position="456"/>
        <end position="474"/>
    </location>
</feature>
<protein>
    <recommendedName>
        <fullName evidence="4">FtsX-like permease family protein</fullName>
    </recommendedName>
</protein>
<evidence type="ECO:0000313" key="3">
    <source>
        <dbReference type="Proteomes" id="UP001596135"/>
    </source>
</evidence>
<feature type="transmembrane region" description="Helical" evidence="1">
    <location>
        <begin position="486"/>
        <end position="507"/>
    </location>
</feature>
<dbReference type="Proteomes" id="UP001596135">
    <property type="component" value="Unassembled WGS sequence"/>
</dbReference>
<feature type="transmembrane region" description="Helical" evidence="1">
    <location>
        <begin position="881"/>
        <end position="901"/>
    </location>
</feature>
<dbReference type="RefSeq" id="WP_379159836.1">
    <property type="nucleotide sequence ID" value="NZ_JBHSRJ010000009.1"/>
</dbReference>
<organism evidence="2 3">
    <name type="scientific">Nocardioides hankookensis</name>
    <dbReference type="NCBI Taxonomy" id="443157"/>
    <lineage>
        <taxon>Bacteria</taxon>
        <taxon>Bacillati</taxon>
        <taxon>Actinomycetota</taxon>
        <taxon>Actinomycetes</taxon>
        <taxon>Propionibacteriales</taxon>
        <taxon>Nocardioidaceae</taxon>
        <taxon>Nocardioides</taxon>
    </lineage>
</organism>
<accession>A0ABW1LQX7</accession>
<evidence type="ECO:0000313" key="2">
    <source>
        <dbReference type="EMBL" id="MFC6045866.1"/>
    </source>
</evidence>